<sequence length="332" mass="36077">MEIHVTAGPACLTQLAELLTSGATAVRLNMSYVNSETLGDTVSDIRHLAPHIKIGADIRGRKLRIGGVPNGRVMLKTGQTFRLYPAQDTKMGAEDYAYVNYPAMPFNIEAGAVVLLDDGNIVLRVTKIKEGEIICTVETDAELTSGCGVNTPGYPVELPPLSKKDYDDIGLLSKLPIDFVYLSYVERAGDIAILKETLRQHNMKDTVVAKVELSEAIKNLDAICAASDSICIARGDLGVEIELPKLPYVQRHIVNTVKQSGKPVLVAGELMFSLVTRHKPYRAELTDIIAALEQGVDGFILSDETAIGVDPANAVRHLCALIREFNLHSDVK</sequence>
<dbReference type="Proteomes" id="UP001196980">
    <property type="component" value="Unassembled WGS sequence"/>
</dbReference>
<keyword evidence="2" id="KW-0479">Metal-binding</keyword>
<dbReference type="InterPro" id="IPR001697">
    <property type="entry name" value="Pyr_Knase"/>
</dbReference>
<evidence type="ECO:0000259" key="3">
    <source>
        <dbReference type="Pfam" id="PF00224"/>
    </source>
</evidence>
<feature type="domain" description="Pyruvate kinase barrel" evidence="3">
    <location>
        <begin position="3"/>
        <end position="315"/>
    </location>
</feature>
<protein>
    <recommendedName>
        <fullName evidence="3">Pyruvate kinase barrel domain-containing protein</fullName>
    </recommendedName>
</protein>
<reference evidence="4 5" key="1">
    <citation type="journal article" date="2020" name="J Geophys Res Biogeosci">
        <title>Magnetotaxis as an Adaptation to Enable Bacterial Shuttling of Microbial Sulfur and Sulfur Cycling Across Aquatic Oxic#Anoxic Interfaces.</title>
        <authorList>
            <person name="Li J."/>
            <person name="Liu P."/>
            <person name="Wang J."/>
            <person name="Roberts A.P."/>
            <person name="Pan Y."/>
        </authorList>
    </citation>
    <scope>NUCLEOTIDE SEQUENCE [LARGE SCALE GENOMIC DNA]</scope>
    <source>
        <strain evidence="4 5">MYR-1_YQ</strain>
    </source>
</reference>
<evidence type="ECO:0000313" key="5">
    <source>
        <dbReference type="Proteomes" id="UP001196980"/>
    </source>
</evidence>
<keyword evidence="5" id="KW-1185">Reference proteome</keyword>
<accession>A0ABS6RZC7</accession>
<dbReference type="EMBL" id="JABXWD010000180">
    <property type="protein sequence ID" value="MBV6341999.1"/>
    <property type="molecule type" value="Genomic_DNA"/>
</dbReference>
<dbReference type="PANTHER" id="PTHR11817">
    <property type="entry name" value="PYRUVATE KINASE"/>
    <property type="match status" value="1"/>
</dbReference>
<evidence type="ECO:0000313" key="4">
    <source>
        <dbReference type="EMBL" id="MBV6341999.1"/>
    </source>
</evidence>
<evidence type="ECO:0000256" key="1">
    <source>
        <dbReference type="ARBA" id="ARBA00022679"/>
    </source>
</evidence>
<proteinExistence type="predicted"/>
<gene>
    <name evidence="4" type="ORF">HWQ67_10415</name>
</gene>
<comment type="caution">
    <text evidence="4">The sequence shown here is derived from an EMBL/GenBank/DDBJ whole genome shotgun (WGS) entry which is preliminary data.</text>
</comment>
<organism evidence="4 5">
    <name type="scientific">Candidatus Magnetobacterium casense</name>
    <dbReference type="NCBI Taxonomy" id="1455061"/>
    <lineage>
        <taxon>Bacteria</taxon>
        <taxon>Pseudomonadati</taxon>
        <taxon>Nitrospirota</taxon>
        <taxon>Thermodesulfovibrionia</taxon>
        <taxon>Thermodesulfovibrionales</taxon>
        <taxon>Candidatus Magnetobacteriaceae</taxon>
        <taxon>Candidatus Magnetobacterium</taxon>
    </lineage>
</organism>
<dbReference type="InterPro" id="IPR015793">
    <property type="entry name" value="Pyrv_Knase_brl"/>
</dbReference>
<dbReference type="Pfam" id="PF00224">
    <property type="entry name" value="PK"/>
    <property type="match status" value="1"/>
</dbReference>
<keyword evidence="1" id="KW-0808">Transferase</keyword>
<name>A0ABS6RZC7_9BACT</name>
<evidence type="ECO:0000256" key="2">
    <source>
        <dbReference type="ARBA" id="ARBA00022723"/>
    </source>
</evidence>
<dbReference type="RefSeq" id="WP_218252628.1">
    <property type="nucleotide sequence ID" value="NZ_JABXWD010000180.1"/>
</dbReference>